<sequence>MSYSAVHATPKGPGDARPTALQIVQDNNMQDQLKGKVAVVTGVSSGLGVETVRALAATGATLYLTARDLSKARTALGDIFQPETMELVQMDQASLNSVRQAAKLILSKTAKVNILIGNAGVMAVPDLQLTEDGYEMQFATNHLAHFLLFNLLKPALLAGSTPEFHSRVVLVSSSGHRVHGINEADNYHFQKGGYDPLVAYGQSKTANIYTASEIERRYGGQGLHGLSLHPGIIATGLGRYLSEEQIQALLTDETVGRVAKSTEQGAATTLWAAVGREWEGKGGKYLADCAEAEDGEYDGHVGRSIVSYTYWPEGEERLWRDSLEMVIVILEELNIPYKINSFGFEDVKKPPFININPNGRVPAIQDSNTPDNQPFTLWESGAIIQYLIDLYDPTHKLSFPPTNIPEKHLLNQYLQFQMSGQGPYYGQCGWFSVLSPEKLPTAITRYQTEVHRVLSVLNTILVGKTWLVGEKCTYADLAFLPWNCQLGMLIPSDDDDDQDILGPYPWVKAWQERMEARESWKRAMVLREKLMAEQGLGVNGMPVGVRDIGEYEEVMRRKKEGEMMKKGERVDEEEGVLGCVGIGGQSIRRCQEQGKQGEEEDKEDEERWDEQTGVMGCVGFGSIGKYHQEKEARQEEKEKEEDDRWDEDMGVPGCIGVGNPGVYQTKPTKQEGKKDERWDEETGVLGCSKLGV</sequence>
<dbReference type="InterPro" id="IPR004045">
    <property type="entry name" value="Glutathione_S-Trfase_N"/>
</dbReference>
<feature type="compositionally biased region" description="Basic and acidic residues" evidence="4">
    <location>
        <begin position="626"/>
        <end position="637"/>
    </location>
</feature>
<evidence type="ECO:0000313" key="8">
    <source>
        <dbReference type="Proteomes" id="UP000184063"/>
    </source>
</evidence>
<dbReference type="SFLD" id="SFLDS00019">
    <property type="entry name" value="Glutathione_Transferase_(cytos"/>
    <property type="match status" value="1"/>
</dbReference>
<evidence type="ECO:0000256" key="1">
    <source>
        <dbReference type="ARBA" id="ARBA00006484"/>
    </source>
</evidence>
<feature type="compositionally biased region" description="Acidic residues" evidence="4">
    <location>
        <begin position="598"/>
        <end position="608"/>
    </location>
</feature>
<dbReference type="PROSITE" id="PS50405">
    <property type="entry name" value="GST_CTER"/>
    <property type="match status" value="1"/>
</dbReference>
<feature type="domain" description="GST C-terminal" evidence="6">
    <location>
        <begin position="403"/>
        <end position="538"/>
    </location>
</feature>
<dbReference type="OrthoDB" id="191139at2759"/>
<dbReference type="Pfam" id="PF13409">
    <property type="entry name" value="GST_N_2"/>
    <property type="match status" value="1"/>
</dbReference>
<dbReference type="Pfam" id="PF00106">
    <property type="entry name" value="adh_short"/>
    <property type="match status" value="1"/>
</dbReference>
<feature type="region of interest" description="Disordered" evidence="4">
    <location>
        <begin position="589"/>
        <end position="609"/>
    </location>
</feature>
<organism evidence="7 8">
    <name type="scientific">Aspergillus luchuensis (strain CBS 106.47)</name>
    <dbReference type="NCBI Taxonomy" id="1137211"/>
    <lineage>
        <taxon>Eukaryota</taxon>
        <taxon>Fungi</taxon>
        <taxon>Dikarya</taxon>
        <taxon>Ascomycota</taxon>
        <taxon>Pezizomycotina</taxon>
        <taxon>Eurotiomycetes</taxon>
        <taxon>Eurotiomycetidae</taxon>
        <taxon>Eurotiales</taxon>
        <taxon>Aspergillaceae</taxon>
        <taxon>Aspergillus</taxon>
        <taxon>Aspergillus subgen. Circumdati</taxon>
    </lineage>
</organism>
<dbReference type="SUPFAM" id="SSF51735">
    <property type="entry name" value="NAD(P)-binding Rossmann-fold domains"/>
    <property type="match status" value="1"/>
</dbReference>
<keyword evidence="2" id="KW-0521">NADP</keyword>
<gene>
    <name evidence="7" type="ORF">ASPFODRAFT_59326</name>
</gene>
<dbReference type="GO" id="GO:0016491">
    <property type="term" value="F:oxidoreductase activity"/>
    <property type="evidence" value="ECO:0007669"/>
    <property type="project" value="UniProtKB-KW"/>
</dbReference>
<dbReference type="Gene3D" id="3.40.50.720">
    <property type="entry name" value="NAD(P)-binding Rossmann-like Domain"/>
    <property type="match status" value="1"/>
</dbReference>
<dbReference type="InterPro" id="IPR036249">
    <property type="entry name" value="Thioredoxin-like_sf"/>
</dbReference>
<feature type="compositionally biased region" description="Acidic residues" evidence="4">
    <location>
        <begin position="638"/>
        <end position="649"/>
    </location>
</feature>
<dbReference type="EMBL" id="KV878239">
    <property type="protein sequence ID" value="OJZ88588.1"/>
    <property type="molecule type" value="Genomic_DNA"/>
</dbReference>
<evidence type="ECO:0000313" key="7">
    <source>
        <dbReference type="EMBL" id="OJZ88588.1"/>
    </source>
</evidence>
<dbReference type="Proteomes" id="UP000184063">
    <property type="component" value="Unassembled WGS sequence"/>
</dbReference>
<evidence type="ECO:0000256" key="4">
    <source>
        <dbReference type="SAM" id="MobiDB-lite"/>
    </source>
</evidence>
<dbReference type="SUPFAM" id="SSF47616">
    <property type="entry name" value="GST C-terminal domain-like"/>
    <property type="match status" value="1"/>
</dbReference>
<dbReference type="SFLD" id="SFLDG00358">
    <property type="entry name" value="Main_(cytGST)"/>
    <property type="match status" value="1"/>
</dbReference>
<dbReference type="CDD" id="cd03048">
    <property type="entry name" value="GST_N_Ure2p_like"/>
    <property type="match status" value="1"/>
</dbReference>
<dbReference type="PROSITE" id="PS50404">
    <property type="entry name" value="GST_NTER"/>
    <property type="match status" value="1"/>
</dbReference>
<comment type="similarity">
    <text evidence="1">Belongs to the short-chain dehydrogenases/reductases (SDR) family.</text>
</comment>
<dbReference type="VEuPathDB" id="FungiDB:ASPFODRAFT_59326"/>
<feature type="domain" description="GST N-terminal" evidence="5">
    <location>
        <begin position="303"/>
        <end position="395"/>
    </location>
</feature>
<accession>A0A1M3TP03</accession>
<dbReference type="SUPFAM" id="SSF52833">
    <property type="entry name" value="Thioredoxin-like"/>
    <property type="match status" value="1"/>
</dbReference>
<dbReference type="InterPro" id="IPR010987">
    <property type="entry name" value="Glutathione-S-Trfase_C-like"/>
</dbReference>
<dbReference type="InterPro" id="IPR002347">
    <property type="entry name" value="SDR_fam"/>
</dbReference>
<feature type="compositionally biased region" description="Basic and acidic residues" evidence="4">
    <location>
        <begin position="668"/>
        <end position="677"/>
    </location>
</feature>
<reference evidence="8" key="1">
    <citation type="journal article" date="2017" name="Genome Biol.">
        <title>Comparative genomics reveals high biological diversity and specific adaptations in the industrially and medically important fungal genus Aspergillus.</title>
        <authorList>
            <person name="de Vries R.P."/>
            <person name="Riley R."/>
            <person name="Wiebenga A."/>
            <person name="Aguilar-Osorio G."/>
            <person name="Amillis S."/>
            <person name="Uchima C.A."/>
            <person name="Anderluh G."/>
            <person name="Asadollahi M."/>
            <person name="Askin M."/>
            <person name="Barry K."/>
            <person name="Battaglia E."/>
            <person name="Bayram O."/>
            <person name="Benocci T."/>
            <person name="Braus-Stromeyer S.A."/>
            <person name="Caldana C."/>
            <person name="Canovas D."/>
            <person name="Cerqueira G.C."/>
            <person name="Chen F."/>
            <person name="Chen W."/>
            <person name="Choi C."/>
            <person name="Clum A."/>
            <person name="Dos Santos R.A."/>
            <person name="Damasio A.R."/>
            <person name="Diallinas G."/>
            <person name="Emri T."/>
            <person name="Fekete E."/>
            <person name="Flipphi M."/>
            <person name="Freyberg S."/>
            <person name="Gallo A."/>
            <person name="Gournas C."/>
            <person name="Habgood R."/>
            <person name="Hainaut M."/>
            <person name="Harispe M.L."/>
            <person name="Henrissat B."/>
            <person name="Hilden K.S."/>
            <person name="Hope R."/>
            <person name="Hossain A."/>
            <person name="Karabika E."/>
            <person name="Karaffa L."/>
            <person name="Karanyi Z."/>
            <person name="Krasevec N."/>
            <person name="Kuo A."/>
            <person name="Kusch H."/>
            <person name="LaButti K."/>
            <person name="Lagendijk E.L."/>
            <person name="Lapidus A."/>
            <person name="Levasseur A."/>
            <person name="Lindquist E."/>
            <person name="Lipzen A."/>
            <person name="Logrieco A.F."/>
            <person name="MacCabe A."/>
            <person name="Maekelae M.R."/>
            <person name="Malavazi I."/>
            <person name="Melin P."/>
            <person name="Meyer V."/>
            <person name="Mielnichuk N."/>
            <person name="Miskei M."/>
            <person name="Molnar A.P."/>
            <person name="Mule G."/>
            <person name="Ngan C.Y."/>
            <person name="Orejas M."/>
            <person name="Orosz E."/>
            <person name="Ouedraogo J.P."/>
            <person name="Overkamp K.M."/>
            <person name="Park H.-S."/>
            <person name="Perrone G."/>
            <person name="Piumi F."/>
            <person name="Punt P.J."/>
            <person name="Ram A.F."/>
            <person name="Ramon A."/>
            <person name="Rauscher S."/>
            <person name="Record E."/>
            <person name="Riano-Pachon D.M."/>
            <person name="Robert V."/>
            <person name="Roehrig J."/>
            <person name="Ruller R."/>
            <person name="Salamov A."/>
            <person name="Salih N.S."/>
            <person name="Samson R.A."/>
            <person name="Sandor E."/>
            <person name="Sanguinetti M."/>
            <person name="Schuetze T."/>
            <person name="Sepcic K."/>
            <person name="Shelest E."/>
            <person name="Sherlock G."/>
            <person name="Sophianopoulou V."/>
            <person name="Squina F.M."/>
            <person name="Sun H."/>
            <person name="Susca A."/>
            <person name="Todd R.B."/>
            <person name="Tsang A."/>
            <person name="Unkles S.E."/>
            <person name="van de Wiele N."/>
            <person name="van Rossen-Uffink D."/>
            <person name="Oliveira J.V."/>
            <person name="Vesth T.C."/>
            <person name="Visser J."/>
            <person name="Yu J.-H."/>
            <person name="Zhou M."/>
            <person name="Andersen M.R."/>
            <person name="Archer D.B."/>
            <person name="Baker S.E."/>
            <person name="Benoit I."/>
            <person name="Brakhage A.A."/>
            <person name="Braus G.H."/>
            <person name="Fischer R."/>
            <person name="Frisvad J.C."/>
            <person name="Goldman G.H."/>
            <person name="Houbraken J."/>
            <person name="Oakley B."/>
            <person name="Pocsi I."/>
            <person name="Scazzocchio C."/>
            <person name="Seiboth B."/>
            <person name="vanKuyk P.A."/>
            <person name="Wortman J."/>
            <person name="Dyer P.S."/>
            <person name="Grigoriev I.V."/>
        </authorList>
    </citation>
    <scope>NUCLEOTIDE SEQUENCE [LARGE SCALE GENOMIC DNA]</scope>
    <source>
        <strain evidence="8">CBS 106.47</strain>
    </source>
</reference>
<dbReference type="InterPro" id="IPR040079">
    <property type="entry name" value="Glutathione_S-Trfase"/>
</dbReference>
<evidence type="ECO:0000256" key="3">
    <source>
        <dbReference type="ARBA" id="ARBA00023002"/>
    </source>
</evidence>
<dbReference type="InterPro" id="IPR036282">
    <property type="entry name" value="Glutathione-S-Trfase_C_sf"/>
</dbReference>
<evidence type="ECO:0000256" key="2">
    <source>
        <dbReference type="ARBA" id="ARBA00022857"/>
    </source>
</evidence>
<proteinExistence type="inferred from homology"/>
<keyword evidence="3" id="KW-0560">Oxidoreductase</keyword>
<name>A0A1M3TP03_ASPLC</name>
<dbReference type="Pfam" id="PF00043">
    <property type="entry name" value="GST_C"/>
    <property type="match status" value="1"/>
</dbReference>
<dbReference type="PANTHER" id="PTHR24320:SF272">
    <property type="entry name" value="NAD(P)-BINDING ROSSMANN-FOLD SUPERFAMILY PROTEIN"/>
    <property type="match status" value="1"/>
</dbReference>
<dbReference type="AlphaFoldDB" id="A0A1M3TP03"/>
<feature type="region of interest" description="Disordered" evidence="4">
    <location>
        <begin position="625"/>
        <end position="692"/>
    </location>
</feature>
<evidence type="ECO:0000259" key="5">
    <source>
        <dbReference type="PROSITE" id="PS50404"/>
    </source>
</evidence>
<dbReference type="PANTHER" id="PTHR24320">
    <property type="entry name" value="RETINOL DEHYDROGENASE"/>
    <property type="match status" value="1"/>
</dbReference>
<evidence type="ECO:0000259" key="6">
    <source>
        <dbReference type="PROSITE" id="PS50405"/>
    </source>
</evidence>
<protein>
    <recommendedName>
        <fullName evidence="9">GST N-terminal domain-containing protein</fullName>
    </recommendedName>
</protein>
<dbReference type="Gene3D" id="1.20.1050.130">
    <property type="match status" value="1"/>
</dbReference>
<dbReference type="InterPro" id="IPR036291">
    <property type="entry name" value="NAD(P)-bd_dom_sf"/>
</dbReference>
<dbReference type="InterPro" id="IPR004046">
    <property type="entry name" value="GST_C"/>
</dbReference>
<evidence type="ECO:0008006" key="9">
    <source>
        <dbReference type="Google" id="ProtNLM"/>
    </source>
</evidence>
<dbReference type="PRINTS" id="PR00081">
    <property type="entry name" value="GDHRDH"/>
</dbReference>